<dbReference type="STRING" id="1292034.OR37_03658"/>
<keyword evidence="3" id="KW-1185">Reference proteome</keyword>
<sequence precursor="true">MTLLRLAGGTFATAGTMLALDAAWLMSMTPRFYKPRLGGLMAETPSLAPAVAFYLLYVVAIIALAVLPALDGGWSRLLGNAALLGLTAYGTYDLTNQATLKGWPLSVTLADMAWGVAATTAAACAGYVALLRLGA</sequence>
<dbReference type="Proteomes" id="UP000013063">
    <property type="component" value="Unassembled WGS sequence"/>
</dbReference>
<gene>
    <name evidence="2" type="ORF">OR37_03658</name>
</gene>
<dbReference type="InterPro" id="IPR018687">
    <property type="entry name" value="DUF2177_membr"/>
</dbReference>
<keyword evidence="1" id="KW-0472">Membrane</keyword>
<dbReference type="AlphaFoldDB" id="R0CV80"/>
<reference evidence="2 3" key="1">
    <citation type="journal article" date="2013" name="Genome Announc.">
        <title>Draft Genome Sequence for Caulobacter sp. Strain OR37, a Bacterium Tolerant to Heavy Metals.</title>
        <authorList>
            <person name="Utturkar S.M."/>
            <person name="Bollmann A."/>
            <person name="Brzoska R.M."/>
            <person name="Klingeman D.M."/>
            <person name="Epstein S.E."/>
            <person name="Palumbo A.V."/>
            <person name="Brown S.D."/>
        </authorList>
    </citation>
    <scope>NUCLEOTIDE SEQUENCE [LARGE SCALE GENOMIC DNA]</scope>
    <source>
        <strain evidence="2 3">OR37</strain>
    </source>
</reference>
<feature type="transmembrane region" description="Helical" evidence="1">
    <location>
        <begin position="6"/>
        <end position="26"/>
    </location>
</feature>
<keyword evidence="1" id="KW-0812">Transmembrane</keyword>
<feature type="transmembrane region" description="Helical" evidence="1">
    <location>
        <begin position="47"/>
        <end position="70"/>
    </location>
</feature>
<keyword evidence="1" id="KW-1133">Transmembrane helix</keyword>
<name>R0CV80_CAUVI</name>
<dbReference type="Pfam" id="PF09945">
    <property type="entry name" value="DUF2177"/>
    <property type="match status" value="1"/>
</dbReference>
<organism evidence="2 3">
    <name type="scientific">Caulobacter vibrioides OR37</name>
    <dbReference type="NCBI Taxonomy" id="1292034"/>
    <lineage>
        <taxon>Bacteria</taxon>
        <taxon>Pseudomonadati</taxon>
        <taxon>Pseudomonadota</taxon>
        <taxon>Alphaproteobacteria</taxon>
        <taxon>Caulobacterales</taxon>
        <taxon>Caulobacteraceae</taxon>
        <taxon>Caulobacter</taxon>
    </lineage>
</organism>
<feature type="transmembrane region" description="Helical" evidence="1">
    <location>
        <begin position="112"/>
        <end position="133"/>
    </location>
</feature>
<protein>
    <submittedName>
        <fullName evidence="2">Putative membrane protein</fullName>
    </submittedName>
</protein>
<evidence type="ECO:0000256" key="1">
    <source>
        <dbReference type="SAM" id="Phobius"/>
    </source>
</evidence>
<comment type="caution">
    <text evidence="2">The sequence shown here is derived from an EMBL/GenBank/DDBJ whole genome shotgun (WGS) entry which is preliminary data.</text>
</comment>
<accession>R0CV80</accession>
<dbReference type="RefSeq" id="WP_004623193.1">
    <property type="nucleotide sequence ID" value="NZ_APMP01000032.1"/>
</dbReference>
<dbReference type="EMBL" id="APMP01000032">
    <property type="protein sequence ID" value="ENZ80446.1"/>
    <property type="molecule type" value="Genomic_DNA"/>
</dbReference>
<evidence type="ECO:0000313" key="3">
    <source>
        <dbReference type="Proteomes" id="UP000013063"/>
    </source>
</evidence>
<dbReference type="eggNOG" id="COG4852">
    <property type="taxonomic scope" value="Bacteria"/>
</dbReference>
<proteinExistence type="predicted"/>
<evidence type="ECO:0000313" key="2">
    <source>
        <dbReference type="EMBL" id="ENZ80446.1"/>
    </source>
</evidence>
<dbReference type="PATRIC" id="fig|1292034.3.peg.3631"/>